<dbReference type="NCBIfam" id="TIGR00530">
    <property type="entry name" value="AGP_acyltrn"/>
    <property type="match status" value="1"/>
</dbReference>
<comment type="domain">
    <text evidence="11">The HXXXXD motif is essential for acyltransferase activity and may constitute the binding site for the phosphate moiety of the glycerol-3-phosphate.</text>
</comment>
<feature type="transmembrane region" description="Helical" evidence="13">
    <location>
        <begin position="6"/>
        <end position="35"/>
    </location>
</feature>
<evidence type="ECO:0000256" key="11">
    <source>
        <dbReference type="RuleBase" id="RU361267"/>
    </source>
</evidence>
<evidence type="ECO:0000256" key="13">
    <source>
        <dbReference type="SAM" id="Phobius"/>
    </source>
</evidence>
<keyword evidence="7 11" id="KW-0444">Lipid biosynthesis</keyword>
<dbReference type="GO" id="GO:0016024">
    <property type="term" value="P:CDP-diacylglycerol biosynthetic process"/>
    <property type="evidence" value="ECO:0007669"/>
    <property type="project" value="UniProtKB-UniPathway"/>
</dbReference>
<dbReference type="GO" id="GO:0006654">
    <property type="term" value="P:phosphatidic acid biosynthetic process"/>
    <property type="evidence" value="ECO:0007669"/>
    <property type="project" value="TreeGrafter"/>
</dbReference>
<evidence type="ECO:0000256" key="1">
    <source>
        <dbReference type="ARBA" id="ARBA00001141"/>
    </source>
</evidence>
<keyword evidence="11" id="KW-1208">Phospholipid metabolism</keyword>
<comment type="pathway">
    <text evidence="2">Phospholipid metabolism; CDP-diacylglycerol biosynthesis; CDP-diacylglycerol from sn-glycerol 3-phosphate: step 2/3.</text>
</comment>
<evidence type="ECO:0000256" key="4">
    <source>
        <dbReference type="ARBA" id="ARBA00008655"/>
    </source>
</evidence>
<dbReference type="InterPro" id="IPR004552">
    <property type="entry name" value="AGP_acyltrans"/>
</dbReference>
<feature type="domain" description="Phospholipid/glycerol acyltransferase" evidence="14">
    <location>
        <begin position="74"/>
        <end position="188"/>
    </location>
</feature>
<evidence type="ECO:0000256" key="6">
    <source>
        <dbReference type="ARBA" id="ARBA00016139"/>
    </source>
</evidence>
<dbReference type="Pfam" id="PF01553">
    <property type="entry name" value="Acyltransferase"/>
    <property type="match status" value="1"/>
</dbReference>
<evidence type="ECO:0000256" key="8">
    <source>
        <dbReference type="ARBA" id="ARBA00022679"/>
    </source>
</evidence>
<name>A0A250IIE9_9BACT</name>
<dbReference type="Proteomes" id="UP000217289">
    <property type="component" value="Chromosome"/>
</dbReference>
<keyword evidence="13" id="KW-1133">Transmembrane helix</keyword>
<evidence type="ECO:0000256" key="9">
    <source>
        <dbReference type="ARBA" id="ARBA00023098"/>
    </source>
</evidence>
<keyword evidence="16" id="KW-1185">Reference proteome</keyword>
<sequence length="269" mass="29858">MKPLSFVVAVLQTIFLFVWLAFWITLSGVAALVMLNGEVPLMMARRFWAPMHWRITGSPLRVEPLPDIDWKQPHIFMMNHQSTLDIPVAFAVLPVNLRFIAKHVLKWVPFLGWYMAGTGMIFINRTHRREAVRSLRRAGERIRAGSNILVFPEGTRSQDGALLPFKTGGFALALEAGVPIIPVAIEGSLQSLPPNSLLLRRHPLRVKVGAPIPTAGRTGAERESLLHEVREALVRLHRDIGGAGGEPQETRESRRAARTPRAPSSDASA</sequence>
<evidence type="ECO:0000256" key="2">
    <source>
        <dbReference type="ARBA" id="ARBA00004728"/>
    </source>
</evidence>
<evidence type="ECO:0000256" key="10">
    <source>
        <dbReference type="ARBA" id="ARBA00023315"/>
    </source>
</evidence>
<evidence type="ECO:0000256" key="5">
    <source>
        <dbReference type="ARBA" id="ARBA00013211"/>
    </source>
</evidence>
<evidence type="ECO:0000256" key="7">
    <source>
        <dbReference type="ARBA" id="ARBA00022516"/>
    </source>
</evidence>
<keyword evidence="8 11" id="KW-0808">Transferase</keyword>
<dbReference type="RefSeq" id="WP_095979840.1">
    <property type="nucleotide sequence ID" value="NZ_CP022163.1"/>
</dbReference>
<dbReference type="CDD" id="cd07989">
    <property type="entry name" value="LPLAT_AGPAT-like"/>
    <property type="match status" value="1"/>
</dbReference>
<dbReference type="InterPro" id="IPR002123">
    <property type="entry name" value="Plipid/glycerol_acylTrfase"/>
</dbReference>
<evidence type="ECO:0000313" key="16">
    <source>
        <dbReference type="Proteomes" id="UP000217289"/>
    </source>
</evidence>
<dbReference type="SUPFAM" id="SSF69593">
    <property type="entry name" value="Glycerol-3-phosphate (1)-acyltransferase"/>
    <property type="match status" value="1"/>
</dbReference>
<dbReference type="GO" id="GO:0003841">
    <property type="term" value="F:1-acylglycerol-3-phosphate O-acyltransferase activity"/>
    <property type="evidence" value="ECO:0007669"/>
    <property type="project" value="UniProtKB-UniRule"/>
</dbReference>
<dbReference type="AlphaFoldDB" id="A0A250IIE9"/>
<comment type="similarity">
    <text evidence="4 11">Belongs to the 1-acyl-sn-glycerol-3-phosphate acyltransferase family.</text>
</comment>
<evidence type="ECO:0000259" key="14">
    <source>
        <dbReference type="SMART" id="SM00563"/>
    </source>
</evidence>
<dbReference type="GO" id="GO:0016020">
    <property type="term" value="C:membrane"/>
    <property type="evidence" value="ECO:0007669"/>
    <property type="project" value="InterPro"/>
</dbReference>
<dbReference type="SMART" id="SM00563">
    <property type="entry name" value="PlsC"/>
    <property type="match status" value="1"/>
</dbReference>
<reference evidence="15 16" key="1">
    <citation type="submission" date="2017-06" db="EMBL/GenBank/DDBJ databases">
        <authorList>
            <person name="Kim H.J."/>
            <person name="Triplett B.A."/>
        </authorList>
    </citation>
    <scope>NUCLEOTIDE SEQUENCE [LARGE SCALE GENOMIC DNA]</scope>
    <source>
        <strain evidence="15 16">DSM 14713</strain>
    </source>
</reference>
<feature type="region of interest" description="Disordered" evidence="12">
    <location>
        <begin position="238"/>
        <end position="269"/>
    </location>
</feature>
<comment type="catalytic activity">
    <reaction evidence="1 11">
        <text>a 1-acyl-sn-glycero-3-phosphate + an acyl-CoA = a 1,2-diacyl-sn-glycero-3-phosphate + CoA</text>
        <dbReference type="Rhea" id="RHEA:19709"/>
        <dbReference type="ChEBI" id="CHEBI:57287"/>
        <dbReference type="ChEBI" id="CHEBI:57970"/>
        <dbReference type="ChEBI" id="CHEBI:58342"/>
        <dbReference type="ChEBI" id="CHEBI:58608"/>
        <dbReference type="EC" id="2.3.1.51"/>
    </reaction>
</comment>
<feature type="compositionally biased region" description="Low complexity" evidence="12">
    <location>
        <begin position="259"/>
        <end position="269"/>
    </location>
</feature>
<dbReference type="OrthoDB" id="9809618at2"/>
<dbReference type="EC" id="2.3.1.51" evidence="5 11"/>
<keyword evidence="11" id="KW-0594">Phospholipid biosynthesis</keyword>
<keyword evidence="13" id="KW-0812">Transmembrane</keyword>
<dbReference type="PANTHER" id="PTHR10434">
    <property type="entry name" value="1-ACYL-SN-GLYCEROL-3-PHOSPHATE ACYLTRANSFERASE"/>
    <property type="match status" value="1"/>
</dbReference>
<evidence type="ECO:0000256" key="12">
    <source>
        <dbReference type="SAM" id="MobiDB-lite"/>
    </source>
</evidence>
<dbReference type="PANTHER" id="PTHR10434:SF64">
    <property type="entry name" value="1-ACYL-SN-GLYCEROL-3-PHOSPHATE ACYLTRANSFERASE-RELATED"/>
    <property type="match status" value="1"/>
</dbReference>
<keyword evidence="10 11" id="KW-0012">Acyltransferase</keyword>
<dbReference type="EMBL" id="CP022163">
    <property type="protein sequence ID" value="ATB31525.1"/>
    <property type="molecule type" value="Genomic_DNA"/>
</dbReference>
<protein>
    <recommendedName>
        <fullName evidence="6 11">1-acyl-sn-glycerol-3-phosphate acyltransferase</fullName>
        <ecNumber evidence="5 11">2.3.1.51</ecNumber>
    </recommendedName>
</protein>
<keyword evidence="9 11" id="KW-0443">Lipid metabolism</keyword>
<organism evidence="15 16">
    <name type="scientific">Melittangium boletus DSM 14713</name>
    <dbReference type="NCBI Taxonomy" id="1294270"/>
    <lineage>
        <taxon>Bacteria</taxon>
        <taxon>Pseudomonadati</taxon>
        <taxon>Myxococcota</taxon>
        <taxon>Myxococcia</taxon>
        <taxon>Myxococcales</taxon>
        <taxon>Cystobacterineae</taxon>
        <taxon>Archangiaceae</taxon>
        <taxon>Melittangium</taxon>
    </lineage>
</organism>
<comment type="pathway">
    <text evidence="3">Lipid metabolism.</text>
</comment>
<feature type="transmembrane region" description="Helical" evidence="13">
    <location>
        <begin position="107"/>
        <end position="127"/>
    </location>
</feature>
<evidence type="ECO:0000313" key="15">
    <source>
        <dbReference type="EMBL" id="ATB31525.1"/>
    </source>
</evidence>
<dbReference type="UniPathway" id="UPA00557">
    <property type="reaction ID" value="UER00613"/>
</dbReference>
<dbReference type="KEGG" id="mbd:MEBOL_004988"/>
<accession>A0A250IIE9</accession>
<proteinExistence type="inferred from homology"/>
<gene>
    <name evidence="15" type="ORF">MEBOL_004988</name>
</gene>
<keyword evidence="13" id="KW-0472">Membrane</keyword>
<evidence type="ECO:0000256" key="3">
    <source>
        <dbReference type="ARBA" id="ARBA00005189"/>
    </source>
</evidence>